<sequence length="80" mass="8889">MSSARYKTLLSYLPGMATVVNSFNSEQVQIAVFDRLISALEERAEFNEAATPTKKKPPEPGEEIAHDLVEGDSIHNMHTE</sequence>
<evidence type="ECO:0000313" key="2">
    <source>
        <dbReference type="EMBL" id="TWT63600.1"/>
    </source>
</evidence>
<evidence type="ECO:0000313" key="3">
    <source>
        <dbReference type="Proteomes" id="UP000316095"/>
    </source>
</evidence>
<protein>
    <submittedName>
        <fullName evidence="2">Uncharacterized protein</fullName>
    </submittedName>
</protein>
<dbReference type="OrthoDB" id="288581at2"/>
<comment type="caution">
    <text evidence="2">The sequence shown here is derived from an EMBL/GenBank/DDBJ whole genome shotgun (WGS) entry which is preliminary data.</text>
</comment>
<name>A0A5C5XKY7_9PLAN</name>
<feature type="compositionally biased region" description="Basic and acidic residues" evidence="1">
    <location>
        <begin position="56"/>
        <end position="80"/>
    </location>
</feature>
<dbReference type="Proteomes" id="UP000316095">
    <property type="component" value="Unassembled WGS sequence"/>
</dbReference>
<reference evidence="2 3" key="1">
    <citation type="submission" date="2019-02" db="EMBL/GenBank/DDBJ databases">
        <title>Deep-cultivation of Planctomycetes and their phenomic and genomic characterization uncovers novel biology.</title>
        <authorList>
            <person name="Wiegand S."/>
            <person name="Jogler M."/>
            <person name="Boedeker C."/>
            <person name="Pinto D."/>
            <person name="Vollmers J."/>
            <person name="Rivas-Marin E."/>
            <person name="Kohn T."/>
            <person name="Peeters S.H."/>
            <person name="Heuer A."/>
            <person name="Rast P."/>
            <person name="Oberbeckmann S."/>
            <person name="Bunk B."/>
            <person name="Jeske O."/>
            <person name="Meyerdierks A."/>
            <person name="Storesund J.E."/>
            <person name="Kallscheuer N."/>
            <person name="Luecker S."/>
            <person name="Lage O.M."/>
            <person name="Pohl T."/>
            <person name="Merkel B.J."/>
            <person name="Hornburger P."/>
            <person name="Mueller R.-W."/>
            <person name="Bruemmer F."/>
            <person name="Labrenz M."/>
            <person name="Spormann A.M."/>
            <person name="Op Den Camp H."/>
            <person name="Overmann J."/>
            <person name="Amann R."/>
            <person name="Jetten M.S.M."/>
            <person name="Mascher T."/>
            <person name="Medema M.H."/>
            <person name="Devos D.P."/>
            <person name="Kaster A.-K."/>
            <person name="Ovreas L."/>
            <person name="Rohde M."/>
            <person name="Galperin M.Y."/>
            <person name="Jogler C."/>
        </authorList>
    </citation>
    <scope>NUCLEOTIDE SEQUENCE [LARGE SCALE GENOMIC DNA]</scope>
    <source>
        <strain evidence="2 3">Pan54</strain>
    </source>
</reference>
<accession>A0A5C5XKY7</accession>
<gene>
    <name evidence="2" type="ORF">Pan54_43540</name>
</gene>
<dbReference type="AlphaFoldDB" id="A0A5C5XKY7"/>
<dbReference type="RefSeq" id="WP_146505326.1">
    <property type="nucleotide sequence ID" value="NZ_SJPG01000001.1"/>
</dbReference>
<keyword evidence="3" id="KW-1185">Reference proteome</keyword>
<proteinExistence type="predicted"/>
<evidence type="ECO:0000256" key="1">
    <source>
        <dbReference type="SAM" id="MobiDB-lite"/>
    </source>
</evidence>
<feature type="region of interest" description="Disordered" evidence="1">
    <location>
        <begin position="47"/>
        <end position="80"/>
    </location>
</feature>
<organism evidence="2 3">
    <name type="scientific">Rubinisphaera italica</name>
    <dbReference type="NCBI Taxonomy" id="2527969"/>
    <lineage>
        <taxon>Bacteria</taxon>
        <taxon>Pseudomonadati</taxon>
        <taxon>Planctomycetota</taxon>
        <taxon>Planctomycetia</taxon>
        <taxon>Planctomycetales</taxon>
        <taxon>Planctomycetaceae</taxon>
        <taxon>Rubinisphaera</taxon>
    </lineage>
</organism>
<dbReference type="EMBL" id="SJPG01000001">
    <property type="protein sequence ID" value="TWT63600.1"/>
    <property type="molecule type" value="Genomic_DNA"/>
</dbReference>